<dbReference type="GO" id="GO:0016887">
    <property type="term" value="F:ATP hydrolysis activity"/>
    <property type="evidence" value="ECO:0007669"/>
    <property type="project" value="InterPro"/>
</dbReference>
<feature type="domain" description="ABC transporter" evidence="6">
    <location>
        <begin position="4"/>
        <end position="250"/>
    </location>
</feature>
<sequence>MAGIELRQISKSFGDTLVLPRIGIDIRPGEFLTLVGPSGCGKSTLLRILAGLEQPDEGSVHIDGQDMTAVPPARRNLAMVFQSYALYPHLTVAQNMMTPLILRDLSARERLPVIGPLLSRGKRREIATRVHEAAETLQIEHLLGRKPGQLSGGQRQRVALGRAMVRAPKAFLMDEPLSNLDAALRVHMRAELSQLHRRLGTTFIYVTHDQTEALTMSDRMAVMKEGRILQLGTPDDIYRDPDTLDVARFIGSPRINLMAGEIVAGGAVTVMGHRLGLALPGPTGPVQIGLRPEHLHPEPGGPVEGQVLHLENLGSEVHVHLGVSEQEEPLIARVSPDEAHDLVLGASATFGIDPARVLVFNPDGSRRRALAPAPAPAPASVRETA</sequence>
<dbReference type="PANTHER" id="PTHR43875:SF1">
    <property type="entry name" value="OSMOPROTECTIVE COMPOUNDS UPTAKE ATP-BINDING PROTEIN GGTA"/>
    <property type="match status" value="1"/>
</dbReference>
<dbReference type="InterPro" id="IPR017871">
    <property type="entry name" value="ABC_transporter-like_CS"/>
</dbReference>
<dbReference type="GO" id="GO:0140359">
    <property type="term" value="F:ABC-type transporter activity"/>
    <property type="evidence" value="ECO:0007669"/>
    <property type="project" value="InterPro"/>
</dbReference>
<dbReference type="InterPro" id="IPR003593">
    <property type="entry name" value="AAA+_ATPase"/>
</dbReference>
<dbReference type="Pfam" id="PF08402">
    <property type="entry name" value="TOBE_2"/>
    <property type="match status" value="1"/>
</dbReference>
<dbReference type="PROSITE" id="PS00211">
    <property type="entry name" value="ABC_TRANSPORTER_1"/>
    <property type="match status" value="1"/>
</dbReference>
<dbReference type="Gene3D" id="3.40.50.300">
    <property type="entry name" value="P-loop containing nucleotide triphosphate hydrolases"/>
    <property type="match status" value="1"/>
</dbReference>
<dbReference type="InterPro" id="IPR008995">
    <property type="entry name" value="Mo/tungstate-bd_C_term_dom"/>
</dbReference>
<dbReference type="SUPFAM" id="SSF52540">
    <property type="entry name" value="P-loop containing nucleoside triphosphate hydrolases"/>
    <property type="match status" value="1"/>
</dbReference>
<dbReference type="CDD" id="cd03301">
    <property type="entry name" value="ABC_MalK_N"/>
    <property type="match status" value="1"/>
</dbReference>
<dbReference type="RefSeq" id="WP_139838542.1">
    <property type="nucleotide sequence ID" value="NZ_FWFQ01000003.1"/>
</dbReference>
<evidence type="ECO:0000313" key="8">
    <source>
        <dbReference type="Proteomes" id="UP000193409"/>
    </source>
</evidence>
<dbReference type="InterPro" id="IPR015855">
    <property type="entry name" value="ABC_transpr_MalK-like"/>
</dbReference>
<dbReference type="InterPro" id="IPR003439">
    <property type="entry name" value="ABC_transporter-like_ATP-bd"/>
</dbReference>
<dbReference type="InterPro" id="IPR047641">
    <property type="entry name" value="ABC_transpr_MalK/UgpC-like"/>
</dbReference>
<evidence type="ECO:0000313" key="7">
    <source>
        <dbReference type="EMBL" id="SLN19429.1"/>
    </source>
</evidence>
<dbReference type="InterPro" id="IPR027417">
    <property type="entry name" value="P-loop_NTPase"/>
</dbReference>
<dbReference type="SMART" id="SM00382">
    <property type="entry name" value="AAA"/>
    <property type="match status" value="1"/>
</dbReference>
<protein>
    <submittedName>
        <fullName evidence="7">Maltose/maltodextrin import ATP-binding protein MalK</fullName>
        <ecNumber evidence="7">3.6.3.19</ecNumber>
    </submittedName>
</protein>
<dbReference type="InterPro" id="IPR013611">
    <property type="entry name" value="Transp-assoc_OB_typ2"/>
</dbReference>
<organism evidence="7 8">
    <name type="scientific">Pseudoruegeria aquimaris</name>
    <dbReference type="NCBI Taxonomy" id="393663"/>
    <lineage>
        <taxon>Bacteria</taxon>
        <taxon>Pseudomonadati</taxon>
        <taxon>Pseudomonadota</taxon>
        <taxon>Alphaproteobacteria</taxon>
        <taxon>Rhodobacterales</taxon>
        <taxon>Roseobacteraceae</taxon>
        <taxon>Pseudoruegeria</taxon>
    </lineage>
</organism>
<keyword evidence="8" id="KW-1185">Reference proteome</keyword>
<dbReference type="GO" id="GO:0008643">
    <property type="term" value="P:carbohydrate transport"/>
    <property type="evidence" value="ECO:0007669"/>
    <property type="project" value="InterPro"/>
</dbReference>
<dbReference type="Gene3D" id="2.40.50.140">
    <property type="entry name" value="Nucleic acid-binding proteins"/>
    <property type="match status" value="1"/>
</dbReference>
<dbReference type="SUPFAM" id="SSF50331">
    <property type="entry name" value="MOP-like"/>
    <property type="match status" value="1"/>
</dbReference>
<dbReference type="EMBL" id="FWFQ01000003">
    <property type="protein sequence ID" value="SLN19429.1"/>
    <property type="molecule type" value="Genomic_DNA"/>
</dbReference>
<evidence type="ECO:0000256" key="4">
    <source>
        <dbReference type="ARBA" id="ARBA00022840"/>
    </source>
</evidence>
<dbReference type="InterPro" id="IPR012340">
    <property type="entry name" value="NA-bd_OB-fold"/>
</dbReference>
<evidence type="ECO:0000256" key="2">
    <source>
        <dbReference type="ARBA" id="ARBA00022448"/>
    </source>
</evidence>
<dbReference type="Proteomes" id="UP000193409">
    <property type="component" value="Unassembled WGS sequence"/>
</dbReference>
<dbReference type="PANTHER" id="PTHR43875">
    <property type="entry name" value="MALTODEXTRIN IMPORT ATP-BINDING PROTEIN MSMX"/>
    <property type="match status" value="1"/>
</dbReference>
<dbReference type="GO" id="GO:0055052">
    <property type="term" value="C:ATP-binding cassette (ABC) transporter complex, substrate-binding subunit-containing"/>
    <property type="evidence" value="ECO:0007669"/>
    <property type="project" value="TreeGrafter"/>
</dbReference>
<comment type="similarity">
    <text evidence="1">Belongs to the ABC transporter superfamily.</text>
</comment>
<evidence type="ECO:0000256" key="3">
    <source>
        <dbReference type="ARBA" id="ARBA00022741"/>
    </source>
</evidence>
<evidence type="ECO:0000256" key="1">
    <source>
        <dbReference type="ARBA" id="ARBA00005417"/>
    </source>
</evidence>
<dbReference type="GO" id="GO:0005524">
    <property type="term" value="F:ATP binding"/>
    <property type="evidence" value="ECO:0007669"/>
    <property type="project" value="UniProtKB-KW"/>
</dbReference>
<dbReference type="EC" id="3.6.3.19" evidence="7"/>
<dbReference type="Gene3D" id="2.40.50.100">
    <property type="match status" value="1"/>
</dbReference>
<keyword evidence="3" id="KW-0547">Nucleotide-binding</keyword>
<reference evidence="7 8" key="1">
    <citation type="submission" date="2017-03" db="EMBL/GenBank/DDBJ databases">
        <authorList>
            <person name="Afonso C.L."/>
            <person name="Miller P.J."/>
            <person name="Scott M.A."/>
            <person name="Spackman E."/>
            <person name="Goraichik I."/>
            <person name="Dimitrov K.M."/>
            <person name="Suarez D.L."/>
            <person name="Swayne D.E."/>
        </authorList>
    </citation>
    <scope>NUCLEOTIDE SEQUENCE [LARGE SCALE GENOMIC DNA]</scope>
    <source>
        <strain evidence="7 8">CECT 7680</strain>
    </source>
</reference>
<evidence type="ECO:0000259" key="6">
    <source>
        <dbReference type="PROSITE" id="PS50893"/>
    </source>
</evidence>
<keyword evidence="2" id="KW-0813">Transport</keyword>
<accession>A0A1Y5RLV7</accession>
<dbReference type="PROSITE" id="PS50893">
    <property type="entry name" value="ABC_TRANSPORTER_2"/>
    <property type="match status" value="1"/>
</dbReference>
<gene>
    <name evidence="7" type="primary">malK_2</name>
    <name evidence="7" type="ORF">PSA7680_00704</name>
</gene>
<proteinExistence type="inferred from homology"/>
<evidence type="ECO:0000256" key="5">
    <source>
        <dbReference type="SAM" id="MobiDB-lite"/>
    </source>
</evidence>
<name>A0A1Y5RLV7_9RHOB</name>
<keyword evidence="7" id="KW-0378">Hydrolase</keyword>
<dbReference type="FunFam" id="3.40.50.300:FF:000042">
    <property type="entry name" value="Maltose/maltodextrin ABC transporter, ATP-binding protein"/>
    <property type="match status" value="1"/>
</dbReference>
<keyword evidence="4 7" id="KW-0067">ATP-binding</keyword>
<dbReference type="Pfam" id="PF00005">
    <property type="entry name" value="ABC_tran"/>
    <property type="match status" value="1"/>
</dbReference>
<dbReference type="OrthoDB" id="9802264at2"/>
<dbReference type="AlphaFoldDB" id="A0A1Y5RLV7"/>
<feature type="region of interest" description="Disordered" evidence="5">
    <location>
        <begin position="366"/>
        <end position="385"/>
    </location>
</feature>